<accession>A0A3M6T669</accession>
<organism evidence="2 3">
    <name type="scientific">Pocillopora damicornis</name>
    <name type="common">Cauliflower coral</name>
    <name type="synonym">Millepora damicornis</name>
    <dbReference type="NCBI Taxonomy" id="46731"/>
    <lineage>
        <taxon>Eukaryota</taxon>
        <taxon>Metazoa</taxon>
        <taxon>Cnidaria</taxon>
        <taxon>Anthozoa</taxon>
        <taxon>Hexacorallia</taxon>
        <taxon>Scleractinia</taxon>
        <taxon>Astrocoeniina</taxon>
        <taxon>Pocilloporidae</taxon>
        <taxon>Pocillopora</taxon>
    </lineage>
</organism>
<dbReference type="AlphaFoldDB" id="A0A3M6T669"/>
<protein>
    <submittedName>
        <fullName evidence="2">Uncharacterized protein</fullName>
    </submittedName>
</protein>
<evidence type="ECO:0000313" key="2">
    <source>
        <dbReference type="EMBL" id="RMX36799.1"/>
    </source>
</evidence>
<keyword evidence="3" id="KW-1185">Reference proteome</keyword>
<proteinExistence type="predicted"/>
<sequence length="205" mass="22562">MLLPQALLTATLAFYFMHSSLGSRSVTVTSTLTATSNSTIGTTSPVVVNSTTTTSTTMSSLLSKGGHRMTTVSIAKSVDHSVNQTSTVSIGYAAVRWSSWRVENTDDCQKKCCDTGGPVIRQIRNCTIITERCIGLNRCSHYGPVERDVSCYTVCDCMHSLGHFLAAPCHNNITLKTRVLFGFPKRYDLRYSETFFIYSQGNFLK</sequence>
<dbReference type="OrthoDB" id="5987603at2759"/>
<dbReference type="EMBL" id="RCHS01004216">
    <property type="protein sequence ID" value="RMX36799.1"/>
    <property type="molecule type" value="Genomic_DNA"/>
</dbReference>
<reference evidence="2 3" key="1">
    <citation type="journal article" date="2018" name="Sci. Rep.">
        <title>Comparative analysis of the Pocillopora damicornis genome highlights role of immune system in coral evolution.</title>
        <authorList>
            <person name="Cunning R."/>
            <person name="Bay R.A."/>
            <person name="Gillette P."/>
            <person name="Baker A.C."/>
            <person name="Traylor-Knowles N."/>
        </authorList>
    </citation>
    <scope>NUCLEOTIDE SEQUENCE [LARGE SCALE GENOMIC DNA]</scope>
    <source>
        <strain evidence="2">RSMAS</strain>
        <tissue evidence="2">Whole animal</tissue>
    </source>
</reference>
<evidence type="ECO:0000256" key="1">
    <source>
        <dbReference type="SAM" id="SignalP"/>
    </source>
</evidence>
<comment type="caution">
    <text evidence="2">The sequence shown here is derived from an EMBL/GenBank/DDBJ whole genome shotgun (WGS) entry which is preliminary data.</text>
</comment>
<name>A0A3M6T669_POCDA</name>
<feature type="chain" id="PRO_5017965862" evidence="1">
    <location>
        <begin position="23"/>
        <end position="205"/>
    </location>
</feature>
<keyword evidence="1" id="KW-0732">Signal</keyword>
<evidence type="ECO:0000313" key="3">
    <source>
        <dbReference type="Proteomes" id="UP000275408"/>
    </source>
</evidence>
<dbReference type="Proteomes" id="UP000275408">
    <property type="component" value="Unassembled WGS sequence"/>
</dbReference>
<gene>
    <name evidence="2" type="ORF">pdam_00008988</name>
</gene>
<feature type="signal peptide" evidence="1">
    <location>
        <begin position="1"/>
        <end position="22"/>
    </location>
</feature>